<dbReference type="PANTHER" id="PTHR47197">
    <property type="entry name" value="PROTEIN NIRF"/>
    <property type="match status" value="1"/>
</dbReference>
<keyword evidence="1" id="KW-0614">Plasmid</keyword>
<dbReference type="InterPro" id="IPR003143">
    <property type="entry name" value="Cyt_cd1_C_sf"/>
</dbReference>
<dbReference type="RefSeq" id="WP_010466073.1">
    <property type="nucleotide sequence ID" value="NZ_CP005961.1"/>
</dbReference>
<dbReference type="HOGENOM" id="CLU_040920_0_0_6"/>
<dbReference type="PANTHER" id="PTHR47197:SF3">
    <property type="entry name" value="DIHYDRO-HEME D1 DEHYDROGENASE"/>
    <property type="match status" value="1"/>
</dbReference>
<dbReference type="Pfam" id="PF02239">
    <property type="entry name" value="Cytochrom_D1"/>
    <property type="match status" value="1"/>
</dbReference>
<dbReference type="KEGG" id="pman:OU5_P0210"/>
<dbReference type="OrthoDB" id="5290932at2"/>
<dbReference type="InterPro" id="IPR051200">
    <property type="entry name" value="Host-pathogen_enzymatic-act"/>
</dbReference>
<proteinExistence type="predicted"/>
<gene>
    <name evidence="1" type="ORF">OU5_P0210</name>
</gene>
<reference evidence="1 2" key="1">
    <citation type="journal article" date="2012" name="J. Bacteriol.">
        <title>Genome sequence of cold-adapted Pseudomonas mandelii strain JR-1.</title>
        <authorList>
            <person name="Jang S.H."/>
            <person name="Kim J."/>
            <person name="Kim J."/>
            <person name="Hong S."/>
            <person name="Lee C."/>
        </authorList>
    </citation>
    <scope>NUCLEOTIDE SEQUENCE [LARGE SCALE GENOMIC DNA]</scope>
    <source>
        <strain evidence="1 2">JR-1</strain>
        <plasmid evidence="2">Plasmid</plasmid>
    </source>
</reference>
<dbReference type="Gene3D" id="2.140.10.20">
    <property type="entry name" value="C-terminal (heme d1) domain of cytochrome cd1-nitrite reductase"/>
    <property type="match status" value="1"/>
</dbReference>
<dbReference type="AlphaFoldDB" id="A0A024EKY1"/>
<name>A0A024EKY1_9PSED</name>
<dbReference type="PROSITE" id="PS51257">
    <property type="entry name" value="PROKAR_LIPOPROTEIN"/>
    <property type="match status" value="1"/>
</dbReference>
<evidence type="ECO:0000313" key="1">
    <source>
        <dbReference type="EMBL" id="AHZ73462.1"/>
    </source>
</evidence>
<dbReference type="Proteomes" id="UP000026913">
    <property type="component" value="Plasmid unnamed"/>
</dbReference>
<dbReference type="EMBL" id="CP005961">
    <property type="protein sequence ID" value="AHZ73462.1"/>
    <property type="molecule type" value="Genomic_DNA"/>
</dbReference>
<accession>A0A024EKY1</accession>
<organism evidence="1 2">
    <name type="scientific">Pseudomonas mandelii JR-1</name>
    <dbReference type="NCBI Taxonomy" id="1147786"/>
    <lineage>
        <taxon>Bacteria</taxon>
        <taxon>Pseudomonadati</taxon>
        <taxon>Pseudomonadota</taxon>
        <taxon>Gammaproteobacteria</taxon>
        <taxon>Pseudomonadales</taxon>
        <taxon>Pseudomonadaceae</taxon>
        <taxon>Pseudomonas</taxon>
    </lineage>
</organism>
<protein>
    <submittedName>
        <fullName evidence="1">Heme d1 biosynthesis protein NirF</fullName>
    </submittedName>
</protein>
<dbReference type="InterPro" id="IPR011048">
    <property type="entry name" value="Haem_d1_sf"/>
</dbReference>
<geneLocation type="plasmid" evidence="2"/>
<dbReference type="CDD" id="cd20778">
    <property type="entry name" value="8prop_hemeD1_NirF"/>
    <property type="match status" value="1"/>
</dbReference>
<dbReference type="SUPFAM" id="SSF51004">
    <property type="entry name" value="C-terminal (heme d1) domain of cytochrome cd1-nitrite reductase"/>
    <property type="match status" value="1"/>
</dbReference>
<evidence type="ECO:0000313" key="2">
    <source>
        <dbReference type="Proteomes" id="UP000026913"/>
    </source>
</evidence>
<sequence>MIRSTVLAAAIGVLLSGCTQTPLRGTGDLGVVVERATGSVQIIESDTRTALSRIEGLGDLSHASVVYSRDQRYAYVFGRDGGLSKIDLLTQRIDHRVIQGGNAIGGAISQDGKLIAVSNYVPGGVKVFDARTLEQVADIPATPLADGSKRSRTVGLVDAPGQRFVFSLFDTGEIWVADFSQGNTPEITRYPGIGQQPYDALITPDGRYYMAGLFGEDGMAQLDLWHPERGVKRVLGDYGRGQEKLPVYKMPHLEGWAVADNQAFVPAVGRHQVLVMDARTWKQTAAIPVAGQPVFVTSRPDGRQLWVNFAYPDNDKVQVIDTEIHQVVADLRPGPGVLHMEFTSRGDQLWLSVRDGDEVQVWDPYSLKPLSTLPATAPSGIFFSSRAQKMGY</sequence>